<evidence type="ECO:0000256" key="1">
    <source>
        <dbReference type="SAM" id="SignalP"/>
    </source>
</evidence>
<dbReference type="EMBL" id="CM017325">
    <property type="protein sequence ID" value="KAE8055373.1"/>
    <property type="molecule type" value="Genomic_DNA"/>
</dbReference>
<dbReference type="InterPro" id="IPR004314">
    <property type="entry name" value="Neprosin"/>
</dbReference>
<dbReference type="InterPro" id="IPR053168">
    <property type="entry name" value="Glutamic_endopeptidase"/>
</dbReference>
<evidence type="ECO:0000313" key="4">
    <source>
        <dbReference type="Proteomes" id="UP000327013"/>
    </source>
</evidence>
<accession>A0A5N6R4K8</accession>
<feature type="domain" description="Neprosin PEP catalytic" evidence="2">
    <location>
        <begin position="141"/>
        <end position="389"/>
    </location>
</feature>
<dbReference type="OrthoDB" id="1858978at2759"/>
<dbReference type="PANTHER" id="PTHR31589">
    <property type="entry name" value="PROTEIN, PUTATIVE (DUF239)-RELATED-RELATED"/>
    <property type="match status" value="1"/>
</dbReference>
<sequence length="390" mass="43232">MAPRVIKGLIMIPFLVLLSVSFCSCTRLKGINSVEDLEIDRQLKVLNKPYTKSIQTEEGDVFDCIDIHKQPAFDHPLLKNHSIQMKPSGFPKELVVKATSPAGRLFAQGLSKGCPFGTVPIKRVRKEDLLIFSKENSHPTAAGSSEFHYATRILPSSDRNYFGASAVLDIQNPQVLNNQFSQAFVQIRSGPGAPLNTIRFGWMVNPKLFGDSLTRTFATLNTGENGCFNNLCTGFVQVSTTFPLGYVLKNISIYGGEQFVVRHIIFKDPKSGNWWLAHDDEKQTVGYWPNSLFTSLSRSASEITWGGGVYSADSNEAKPPMGNGHFADEDFKKAAYFRFLRTIDESNNLVLTDDSLLQYFTDSPKCYTIGALEQEEHAFQYGGPGGKCGV</sequence>
<keyword evidence="4" id="KW-1185">Reference proteome</keyword>
<dbReference type="PROSITE" id="PS51257">
    <property type="entry name" value="PROKAR_LIPOPROTEIN"/>
    <property type="match status" value="1"/>
</dbReference>
<dbReference type="PROSITE" id="PS52045">
    <property type="entry name" value="NEPROSIN_PEP_CD"/>
    <property type="match status" value="1"/>
</dbReference>
<dbReference type="Gene3D" id="3.90.1320.10">
    <property type="entry name" value="Outer-capsid protein sigma 3, large lobe"/>
    <property type="match status" value="1"/>
</dbReference>
<dbReference type="Proteomes" id="UP000327013">
    <property type="component" value="Chromosome 5"/>
</dbReference>
<protein>
    <recommendedName>
        <fullName evidence="2">Neprosin PEP catalytic domain-containing protein</fullName>
    </recommendedName>
</protein>
<proteinExistence type="predicted"/>
<dbReference type="InterPro" id="IPR025521">
    <property type="entry name" value="Neprosin_propep"/>
</dbReference>
<gene>
    <name evidence="3" type="ORF">FH972_012214</name>
</gene>
<keyword evidence="1" id="KW-0732">Signal</keyword>
<dbReference type="Pfam" id="PF03080">
    <property type="entry name" value="Neprosin"/>
    <property type="match status" value="1"/>
</dbReference>
<evidence type="ECO:0000313" key="3">
    <source>
        <dbReference type="EMBL" id="KAE8055373.1"/>
    </source>
</evidence>
<dbReference type="PANTHER" id="PTHR31589:SF246">
    <property type="entry name" value="CARBOXYL-TERMINAL PEPTIDASE"/>
    <property type="match status" value="1"/>
</dbReference>
<name>A0A5N6R4K8_9ROSI</name>
<feature type="chain" id="PRO_5024369586" description="Neprosin PEP catalytic domain-containing protein" evidence="1">
    <location>
        <begin position="26"/>
        <end position="390"/>
    </location>
</feature>
<organism evidence="3 4">
    <name type="scientific">Carpinus fangiana</name>
    <dbReference type="NCBI Taxonomy" id="176857"/>
    <lineage>
        <taxon>Eukaryota</taxon>
        <taxon>Viridiplantae</taxon>
        <taxon>Streptophyta</taxon>
        <taxon>Embryophyta</taxon>
        <taxon>Tracheophyta</taxon>
        <taxon>Spermatophyta</taxon>
        <taxon>Magnoliopsida</taxon>
        <taxon>eudicotyledons</taxon>
        <taxon>Gunneridae</taxon>
        <taxon>Pentapetalae</taxon>
        <taxon>rosids</taxon>
        <taxon>fabids</taxon>
        <taxon>Fagales</taxon>
        <taxon>Betulaceae</taxon>
        <taxon>Carpinus</taxon>
    </lineage>
</organism>
<evidence type="ECO:0000259" key="2">
    <source>
        <dbReference type="PROSITE" id="PS52045"/>
    </source>
</evidence>
<reference evidence="3 4" key="1">
    <citation type="submission" date="2019-06" db="EMBL/GenBank/DDBJ databases">
        <title>A chromosomal-level reference genome of Carpinus fangiana (Coryloideae, Betulaceae).</title>
        <authorList>
            <person name="Yang X."/>
            <person name="Wang Z."/>
            <person name="Zhang L."/>
            <person name="Hao G."/>
            <person name="Liu J."/>
            <person name="Yang Y."/>
        </authorList>
    </citation>
    <scope>NUCLEOTIDE SEQUENCE [LARGE SCALE GENOMIC DNA]</scope>
    <source>
        <strain evidence="3">Cfa_2016G</strain>
        <tissue evidence="3">Leaf</tissue>
    </source>
</reference>
<feature type="signal peptide" evidence="1">
    <location>
        <begin position="1"/>
        <end position="25"/>
    </location>
</feature>
<dbReference type="AlphaFoldDB" id="A0A5N6R4K8"/>
<dbReference type="Pfam" id="PF14365">
    <property type="entry name" value="Neprosin_AP"/>
    <property type="match status" value="1"/>
</dbReference>